<proteinExistence type="predicted"/>
<reference evidence="1 2" key="1">
    <citation type="journal article" date="2003" name="Nature">
        <title>The genome sequence of the filamentous fungus Neurospora crassa.</title>
        <authorList>
            <person name="Galagan J.E."/>
            <person name="Calvo S.E."/>
            <person name="Borkovich K.A."/>
            <person name="Selker E.U."/>
            <person name="Read N.D."/>
            <person name="Jaffe D."/>
            <person name="FitzHugh W."/>
            <person name="Ma L.J."/>
            <person name="Smirnov S."/>
            <person name="Purcell S."/>
            <person name="Rehman B."/>
            <person name="Elkins T."/>
            <person name="Engels R."/>
            <person name="Wang S."/>
            <person name="Nielsen C.B."/>
            <person name="Butler J."/>
            <person name="Endrizzi M."/>
            <person name="Qui D."/>
            <person name="Ianakiev P."/>
            <person name="Bell-Pedersen D."/>
            <person name="Nelson M.A."/>
            <person name="Werner-Washburne M."/>
            <person name="Selitrennikoff C.P."/>
            <person name="Kinsey J.A."/>
            <person name="Braun E.L."/>
            <person name="Zelter A."/>
            <person name="Schulte U."/>
            <person name="Kothe G.O."/>
            <person name="Jedd G."/>
            <person name="Mewes W."/>
            <person name="Staben C."/>
            <person name="Marcotte E."/>
            <person name="Greenberg D."/>
            <person name="Roy A."/>
            <person name="Foley K."/>
            <person name="Naylor J."/>
            <person name="Stange-Thomann N."/>
            <person name="Barrett R."/>
            <person name="Gnerre S."/>
            <person name="Kamal M."/>
            <person name="Kamvysselis M."/>
            <person name="Mauceli E."/>
            <person name="Bielke C."/>
            <person name="Rudd S."/>
            <person name="Frishman D."/>
            <person name="Krystofova S."/>
            <person name="Rasmussen C."/>
            <person name="Metzenberg R.L."/>
            <person name="Perkins D.D."/>
            <person name="Kroken S."/>
            <person name="Cogoni C."/>
            <person name="Macino G."/>
            <person name="Catcheside D."/>
            <person name="Li W."/>
            <person name="Pratt R.J."/>
            <person name="Osmani S.A."/>
            <person name="DeSouza C.P."/>
            <person name="Glass L."/>
            <person name="Orbach M.J."/>
            <person name="Berglund J.A."/>
            <person name="Voelker R."/>
            <person name="Yarden O."/>
            <person name="Plamann M."/>
            <person name="Seiler S."/>
            <person name="Dunlap J."/>
            <person name="Radford A."/>
            <person name="Aramayo R."/>
            <person name="Natvig D.O."/>
            <person name="Alex L.A."/>
            <person name="Mannhaupt G."/>
            <person name="Ebbole D.J."/>
            <person name="Freitag M."/>
            <person name="Paulsen I."/>
            <person name="Sachs M.S."/>
            <person name="Lander E.S."/>
            <person name="Nusbaum C."/>
            <person name="Birren B."/>
        </authorList>
    </citation>
    <scope>NUCLEOTIDE SEQUENCE [LARGE SCALE GENOMIC DNA]</scope>
    <source>
        <strain evidence="2">ATCC 24698 / 74-OR23-1A / CBS 708.71 / DSM 1257 / FGSC 987</strain>
    </source>
</reference>
<dbReference type="InParanoid" id="Q7SBW3"/>
<dbReference type="Proteomes" id="UP000001805">
    <property type="component" value="Chromosome 3, Linkage Group III"/>
</dbReference>
<dbReference type="HOGENOM" id="CLU_1731997_0_0_1"/>
<dbReference type="OMA" id="HCAVTRA"/>
<dbReference type="OrthoDB" id="10274557at2759"/>
<keyword evidence="2" id="KW-1185">Reference proteome</keyword>
<evidence type="ECO:0000313" key="1">
    <source>
        <dbReference type="EMBL" id="EAA33870.1"/>
    </source>
</evidence>
<accession>Q7SBW3</accession>
<dbReference type="AlphaFoldDB" id="Q7SBW3"/>
<organism evidence="1 2">
    <name type="scientific">Neurospora crassa (strain ATCC 24698 / 74-OR23-1A / CBS 708.71 / DSM 1257 / FGSC 987)</name>
    <dbReference type="NCBI Taxonomy" id="367110"/>
    <lineage>
        <taxon>Eukaryota</taxon>
        <taxon>Fungi</taxon>
        <taxon>Dikarya</taxon>
        <taxon>Ascomycota</taxon>
        <taxon>Pezizomycotina</taxon>
        <taxon>Sordariomycetes</taxon>
        <taxon>Sordariomycetidae</taxon>
        <taxon>Sordariales</taxon>
        <taxon>Sordariaceae</taxon>
        <taxon>Neurospora</taxon>
    </lineage>
</organism>
<dbReference type="KEGG" id="ncr:NCU07845"/>
<dbReference type="GeneID" id="3879270"/>
<name>Q7SBW3_NEUCR</name>
<dbReference type="RefSeq" id="XP_963106.1">
    <property type="nucleotide sequence ID" value="XM_958013.1"/>
</dbReference>
<sequence>MIQPGTRQPNAWKEFAGEWGTLKTVPPPDRGTSKNRRNGVGLSVLGLIFQHINREVSAIMVSTSCDFLDYNFRKEKVASYDQRHCAVTRADPATFRMTGLLSWVPWRMQAWPCSHGQPREPSVPLRRERSAAPAVLLPVGGEYPVAVRRTSRYVVLL</sequence>
<gene>
    <name evidence="1" type="ORF">NCU07845</name>
</gene>
<dbReference type="VEuPathDB" id="FungiDB:NCU07845"/>
<protein>
    <submittedName>
        <fullName evidence="1">Uncharacterized protein</fullName>
    </submittedName>
</protein>
<dbReference type="EMBL" id="CM002238">
    <property type="protein sequence ID" value="EAA33870.1"/>
    <property type="molecule type" value="Genomic_DNA"/>
</dbReference>
<evidence type="ECO:0000313" key="2">
    <source>
        <dbReference type="Proteomes" id="UP000001805"/>
    </source>
</evidence>
<dbReference type="PaxDb" id="5141-EFNCRP00000007512"/>